<evidence type="ECO:0000256" key="2">
    <source>
        <dbReference type="SAM" id="SignalP"/>
    </source>
</evidence>
<keyword evidence="1 2" id="KW-0732">Signal</keyword>
<evidence type="ECO:0000259" key="3">
    <source>
        <dbReference type="Pfam" id="PF13505"/>
    </source>
</evidence>
<dbReference type="AlphaFoldDB" id="A0A4Y6Q1K2"/>
<organism evidence="4 5">
    <name type="scientific">Persicimonas caeni</name>
    <dbReference type="NCBI Taxonomy" id="2292766"/>
    <lineage>
        <taxon>Bacteria</taxon>
        <taxon>Deltaproteobacteria</taxon>
        <taxon>Bradymonadales</taxon>
        <taxon>Bradymonadaceae</taxon>
        <taxon>Persicimonas</taxon>
    </lineage>
</organism>
<name>A0A4Y6Q1K2_PERCE</name>
<sequence length="190" mass="20562">MTIPARLDRRLRSFTPAFFLFCLLAVLPAQASASDGYAQLWGALNLANANAVSDNGQWGPGAQIGARVGITDFWSIVGGVEGSYHFAETEDDIPSSQVLGLFGGFRYNLDVFQYVPYVGLAIENFVIAPPDAPGVNRAAVGGKFSLGLDWRYSRNWSLGGMIELHAPLTDPGDFPIYSTIGANLAYHFRL</sequence>
<dbReference type="Pfam" id="PF13505">
    <property type="entry name" value="OMP_b-brl"/>
    <property type="match status" value="1"/>
</dbReference>
<accession>A0A5B8YCL2</accession>
<accession>A0A4Y6Q1K2</accession>
<dbReference type="OrthoDB" id="5522956at2"/>
<dbReference type="RefSeq" id="WP_141200918.1">
    <property type="nucleotide sequence ID" value="NZ_CP041186.1"/>
</dbReference>
<dbReference type="InterPro" id="IPR027385">
    <property type="entry name" value="Beta-barrel_OMP"/>
</dbReference>
<feature type="signal peptide" evidence="2">
    <location>
        <begin position="1"/>
        <end position="31"/>
    </location>
</feature>
<dbReference type="Proteomes" id="UP000315995">
    <property type="component" value="Chromosome"/>
</dbReference>
<protein>
    <submittedName>
        <fullName evidence="4">Porin family protein</fullName>
    </submittedName>
</protein>
<gene>
    <name evidence="4" type="ORF">FIV42_28135</name>
</gene>
<dbReference type="EMBL" id="CP041186">
    <property type="protein sequence ID" value="QDG54474.1"/>
    <property type="molecule type" value="Genomic_DNA"/>
</dbReference>
<evidence type="ECO:0000256" key="1">
    <source>
        <dbReference type="ARBA" id="ARBA00022729"/>
    </source>
</evidence>
<reference evidence="4 5" key="1">
    <citation type="submission" date="2019-06" db="EMBL/GenBank/DDBJ databases">
        <title>Persicimonas caeni gen. nov., sp. nov., a predatory bacterium isolated from solar saltern.</title>
        <authorList>
            <person name="Wang S."/>
        </authorList>
    </citation>
    <scope>NUCLEOTIDE SEQUENCE [LARGE SCALE GENOMIC DNA]</scope>
    <source>
        <strain evidence="4 5">YN101</strain>
    </source>
</reference>
<keyword evidence="5" id="KW-1185">Reference proteome</keyword>
<feature type="chain" id="PRO_5030106856" evidence="2">
    <location>
        <begin position="32"/>
        <end position="190"/>
    </location>
</feature>
<evidence type="ECO:0000313" key="4">
    <source>
        <dbReference type="EMBL" id="QDG54474.1"/>
    </source>
</evidence>
<evidence type="ECO:0000313" key="5">
    <source>
        <dbReference type="Proteomes" id="UP000315995"/>
    </source>
</evidence>
<feature type="domain" description="Outer membrane protein beta-barrel" evidence="3">
    <location>
        <begin position="19"/>
        <end position="188"/>
    </location>
</feature>
<proteinExistence type="predicted"/>